<protein>
    <submittedName>
        <fullName evidence="2">Lipid-transfer protein</fullName>
    </submittedName>
</protein>
<dbReference type="SUPFAM" id="SSF53901">
    <property type="entry name" value="Thiolase-like"/>
    <property type="match status" value="2"/>
</dbReference>
<dbReference type="InterPro" id="IPR055140">
    <property type="entry name" value="Thiolase_C_2"/>
</dbReference>
<dbReference type="NCBIfam" id="NF005892">
    <property type="entry name" value="PRK07855.1"/>
    <property type="match status" value="1"/>
</dbReference>
<sequence length="391" mass="41859">MSFARQAAIAGIGATEFSKNSGRSEWQLACECVLAALADAQIPVEEVDGFALFTMETNPEIAVARALGIPRLKFFSRIPHGGGGACAPVQQAALAVSSGVADVVVVYRAFNERSGHRFGAGPPPFAYTANTDQEYRNWINPYGLLTPAQQEAFLARRYMHKYGATSEDFGRVSVLSRKHAAVNPRAWFHGRPITIEDHQSSRMIADPLRLLDCCQESDGGQALVIVSAERARDLPHPPAVIAGAAQGVGPQQISMSSYYRDDIDEMPEVRLVAEQLWAQSGVGPEGIDAAILYDAFTPMVLLQLEEYGFCGRGEAKDFIASGALELDGRLPVNTHGGQLGEGYIHGVNGIAEGVRLIRGSSVNQPAKSLEHVLVTGGSPVPHSAIVLAADR</sequence>
<evidence type="ECO:0000313" key="3">
    <source>
        <dbReference type="Proteomes" id="UP001595764"/>
    </source>
</evidence>
<proteinExistence type="predicted"/>
<dbReference type="InterPro" id="IPR002155">
    <property type="entry name" value="Thiolase"/>
</dbReference>
<organism evidence="2 3">
    <name type="scientific">Amycolatopsis halotolerans</name>
    <dbReference type="NCBI Taxonomy" id="330083"/>
    <lineage>
        <taxon>Bacteria</taxon>
        <taxon>Bacillati</taxon>
        <taxon>Actinomycetota</taxon>
        <taxon>Actinomycetes</taxon>
        <taxon>Pseudonocardiales</taxon>
        <taxon>Pseudonocardiaceae</taxon>
        <taxon>Amycolatopsis</taxon>
    </lineage>
</organism>
<dbReference type="PANTHER" id="PTHR42870">
    <property type="entry name" value="ACETYL-COA C-ACETYLTRANSFERASE"/>
    <property type="match status" value="1"/>
</dbReference>
<evidence type="ECO:0000313" key="2">
    <source>
        <dbReference type="EMBL" id="MFC3508687.1"/>
    </source>
</evidence>
<dbReference type="Pfam" id="PF22691">
    <property type="entry name" value="Thiolase_C_1"/>
    <property type="match status" value="1"/>
</dbReference>
<evidence type="ECO:0000259" key="1">
    <source>
        <dbReference type="Pfam" id="PF22691"/>
    </source>
</evidence>
<dbReference type="Gene3D" id="3.40.47.10">
    <property type="match status" value="1"/>
</dbReference>
<dbReference type="EMBL" id="JBHRWI010000002">
    <property type="protein sequence ID" value="MFC3508687.1"/>
    <property type="molecule type" value="Genomic_DNA"/>
</dbReference>
<dbReference type="Proteomes" id="UP001595764">
    <property type="component" value="Unassembled WGS sequence"/>
</dbReference>
<dbReference type="CDD" id="cd00829">
    <property type="entry name" value="SCP-x_thiolase"/>
    <property type="match status" value="1"/>
</dbReference>
<feature type="domain" description="Thiolase C-terminal" evidence="1">
    <location>
        <begin position="260"/>
        <end position="377"/>
    </location>
</feature>
<comment type="caution">
    <text evidence="2">The sequence shown here is derived from an EMBL/GenBank/DDBJ whole genome shotgun (WGS) entry which is preliminary data.</text>
</comment>
<keyword evidence="3" id="KW-1185">Reference proteome</keyword>
<dbReference type="InterPro" id="IPR016039">
    <property type="entry name" value="Thiolase-like"/>
</dbReference>
<gene>
    <name evidence="2" type="ORF">ACFORO_00805</name>
</gene>
<dbReference type="PIRSF" id="PIRSF000429">
    <property type="entry name" value="Ac-CoA_Ac_transf"/>
    <property type="match status" value="1"/>
</dbReference>
<name>A0ABV7Q729_9PSEU</name>
<dbReference type="PANTHER" id="PTHR42870:SF1">
    <property type="entry name" value="NON-SPECIFIC LIPID-TRANSFER PROTEIN-LIKE 2"/>
    <property type="match status" value="1"/>
</dbReference>
<reference evidence="3" key="1">
    <citation type="journal article" date="2019" name="Int. J. Syst. Evol. Microbiol.">
        <title>The Global Catalogue of Microorganisms (GCM) 10K type strain sequencing project: providing services to taxonomists for standard genome sequencing and annotation.</title>
        <authorList>
            <consortium name="The Broad Institute Genomics Platform"/>
            <consortium name="The Broad Institute Genome Sequencing Center for Infectious Disease"/>
            <person name="Wu L."/>
            <person name="Ma J."/>
        </authorList>
    </citation>
    <scope>NUCLEOTIDE SEQUENCE [LARGE SCALE GENOMIC DNA]</scope>
    <source>
        <strain evidence="3">CGMCC 4.7682</strain>
    </source>
</reference>
<accession>A0ABV7Q729</accession>
<dbReference type="RefSeq" id="WP_377873932.1">
    <property type="nucleotide sequence ID" value="NZ_JBHMAY010000062.1"/>
</dbReference>